<proteinExistence type="predicted"/>
<comment type="caution">
    <text evidence="1">The sequence shown here is derived from an EMBL/GenBank/DDBJ whole genome shotgun (WGS) entry which is preliminary data.</text>
</comment>
<name>A0A0F9IAK7_9ZZZZ</name>
<accession>A0A0F9IAK7</accession>
<organism evidence="1">
    <name type="scientific">marine sediment metagenome</name>
    <dbReference type="NCBI Taxonomy" id="412755"/>
    <lineage>
        <taxon>unclassified sequences</taxon>
        <taxon>metagenomes</taxon>
        <taxon>ecological metagenomes</taxon>
    </lineage>
</organism>
<sequence>MLNTKCKVHGIDHPDFLCPDRWPYAPEPCGCQRVSECCGVPPGLQPNAAVASNVGICPRCNDHVGFEKSDENTWKFLGTTPYGDDADGNFGVPLRAWECIECGQEVEVIG</sequence>
<dbReference type="EMBL" id="LAZR01014604">
    <property type="protein sequence ID" value="KKM16759.1"/>
    <property type="molecule type" value="Genomic_DNA"/>
</dbReference>
<gene>
    <name evidence="1" type="ORF">LCGC14_1682570</name>
</gene>
<protein>
    <submittedName>
        <fullName evidence="1">Uncharacterized protein</fullName>
    </submittedName>
</protein>
<evidence type="ECO:0000313" key="1">
    <source>
        <dbReference type="EMBL" id="KKM16759.1"/>
    </source>
</evidence>
<dbReference type="AlphaFoldDB" id="A0A0F9IAK7"/>
<reference evidence="1" key="1">
    <citation type="journal article" date="2015" name="Nature">
        <title>Complex archaea that bridge the gap between prokaryotes and eukaryotes.</title>
        <authorList>
            <person name="Spang A."/>
            <person name="Saw J.H."/>
            <person name="Jorgensen S.L."/>
            <person name="Zaremba-Niedzwiedzka K."/>
            <person name="Martijn J."/>
            <person name="Lind A.E."/>
            <person name="van Eijk R."/>
            <person name="Schleper C."/>
            <person name="Guy L."/>
            <person name="Ettema T.J."/>
        </authorList>
    </citation>
    <scope>NUCLEOTIDE SEQUENCE</scope>
</reference>